<dbReference type="Proteomes" id="UP000004605">
    <property type="component" value="Unassembled WGS sequence"/>
</dbReference>
<keyword evidence="3" id="KW-1185">Reference proteome</keyword>
<keyword evidence="1" id="KW-0472">Membrane</keyword>
<dbReference type="AlphaFoldDB" id="F9RZS9"/>
<dbReference type="EMBL" id="AFWF01000069">
    <property type="protein sequence ID" value="EGU44337.1"/>
    <property type="molecule type" value="Genomic_DNA"/>
</dbReference>
<feature type="transmembrane region" description="Helical" evidence="1">
    <location>
        <begin position="152"/>
        <end position="170"/>
    </location>
</feature>
<reference evidence="2 3" key="1">
    <citation type="journal article" date="2012" name="Int. J. Syst. Evol. Microbiol.">
        <title>Vibrio caribbeanicus sp. nov., isolated from the marine sponge Scleritoderma cyanea.</title>
        <authorList>
            <person name="Hoffmann M."/>
            <person name="Monday S.R."/>
            <person name="Allard M.W."/>
            <person name="Strain E.A."/>
            <person name="Whittaker P."/>
            <person name="Naum M."/>
            <person name="McCarthy P.J."/>
            <person name="Lopez J.V."/>
            <person name="Fischer M."/>
            <person name="Brown E.W."/>
        </authorList>
    </citation>
    <scope>NUCLEOTIDE SEQUENCE [LARGE SCALE GENOMIC DNA]</scope>
    <source>
        <strain evidence="2 3">ATCC 700023</strain>
    </source>
</reference>
<keyword evidence="1" id="KW-1133">Transmembrane helix</keyword>
<evidence type="ECO:0000313" key="2">
    <source>
        <dbReference type="EMBL" id="EGU44337.1"/>
    </source>
</evidence>
<feature type="transmembrane region" description="Helical" evidence="1">
    <location>
        <begin position="14"/>
        <end position="36"/>
    </location>
</feature>
<comment type="caution">
    <text evidence="2">The sequence shown here is derived from an EMBL/GenBank/DDBJ whole genome shotgun (WGS) entry which is preliminary data.</text>
</comment>
<evidence type="ECO:0000256" key="1">
    <source>
        <dbReference type="SAM" id="Phobius"/>
    </source>
</evidence>
<accession>F9RZS9</accession>
<proteinExistence type="predicted"/>
<sequence length="176" mass="20398">MALGNKMRLDWPPAWLLVLVGLILNILAILMSSIVLEDLGGKRALLTERKQDNLYSIQLAWNSVETLERKREYLLLYVAQPTPVEEVAHAMRAELRKWLNLSIPPLVKHNVLQLMEMIDGGQQEYRNQIDGFYLKNITLTEQMNLLDDRIAWYRNISLFLQVFGLALILARDLARK</sequence>
<name>F9RZS9_9VIBR</name>
<protein>
    <recommendedName>
        <fullName evidence="4">DNA mismatch repair protein</fullName>
    </recommendedName>
</protein>
<gene>
    <name evidence="2" type="ORF">VII00023_22629</name>
</gene>
<evidence type="ECO:0000313" key="3">
    <source>
        <dbReference type="Proteomes" id="UP000004605"/>
    </source>
</evidence>
<evidence type="ECO:0008006" key="4">
    <source>
        <dbReference type="Google" id="ProtNLM"/>
    </source>
</evidence>
<organism evidence="2 3">
    <name type="scientific">Vibrio ichthyoenteri ATCC 700023</name>
    <dbReference type="NCBI Taxonomy" id="870968"/>
    <lineage>
        <taxon>Bacteria</taxon>
        <taxon>Pseudomonadati</taxon>
        <taxon>Pseudomonadota</taxon>
        <taxon>Gammaproteobacteria</taxon>
        <taxon>Vibrionales</taxon>
        <taxon>Vibrionaceae</taxon>
        <taxon>Vibrio</taxon>
    </lineage>
</organism>
<keyword evidence="1" id="KW-0812">Transmembrane</keyword>